<dbReference type="Pfam" id="PF07719">
    <property type="entry name" value="TPR_2"/>
    <property type="match status" value="1"/>
</dbReference>
<comment type="caution">
    <text evidence="6">The sequence shown here is derived from an EMBL/GenBank/DDBJ whole genome shotgun (WGS) entry which is preliminary data.</text>
</comment>
<reference evidence="6 7" key="1">
    <citation type="submission" date="2020-04" db="EMBL/GenBank/DDBJ databases">
        <title>Perkinsus chesapeaki whole genome sequence.</title>
        <authorList>
            <person name="Bogema D.R."/>
        </authorList>
    </citation>
    <scope>NUCLEOTIDE SEQUENCE [LARGE SCALE GENOMIC DNA]</scope>
    <source>
        <strain evidence="6">ATCC PRA-425</strain>
    </source>
</reference>
<organism evidence="6 7">
    <name type="scientific">Perkinsus chesapeaki</name>
    <name type="common">Clam parasite</name>
    <name type="synonym">Perkinsus andrewsi</name>
    <dbReference type="NCBI Taxonomy" id="330153"/>
    <lineage>
        <taxon>Eukaryota</taxon>
        <taxon>Sar</taxon>
        <taxon>Alveolata</taxon>
        <taxon>Perkinsozoa</taxon>
        <taxon>Perkinsea</taxon>
        <taxon>Perkinsida</taxon>
        <taxon>Perkinsidae</taxon>
        <taxon>Perkinsus</taxon>
    </lineage>
</organism>
<dbReference type="EMBL" id="JAAPAO010000222">
    <property type="protein sequence ID" value="KAF4666962.1"/>
    <property type="molecule type" value="Genomic_DNA"/>
</dbReference>
<dbReference type="GO" id="GO:0003779">
    <property type="term" value="F:actin binding"/>
    <property type="evidence" value="ECO:0007669"/>
    <property type="project" value="InterPro"/>
</dbReference>
<dbReference type="GO" id="GO:0006620">
    <property type="term" value="P:post-translational protein targeting to endoplasmic reticulum membrane"/>
    <property type="evidence" value="ECO:0007669"/>
    <property type="project" value="TreeGrafter"/>
</dbReference>
<dbReference type="GO" id="GO:0060090">
    <property type="term" value="F:molecular adaptor activity"/>
    <property type="evidence" value="ECO:0007669"/>
    <property type="project" value="TreeGrafter"/>
</dbReference>
<dbReference type="OrthoDB" id="412869at2759"/>
<dbReference type="Gene3D" id="1.25.40.10">
    <property type="entry name" value="Tetratricopeptide repeat domain"/>
    <property type="match status" value="1"/>
</dbReference>
<feature type="compositionally biased region" description="Basic and acidic residues" evidence="4">
    <location>
        <begin position="137"/>
        <end position="156"/>
    </location>
</feature>
<dbReference type="Proteomes" id="UP000591131">
    <property type="component" value="Unassembled WGS sequence"/>
</dbReference>
<evidence type="ECO:0000256" key="3">
    <source>
        <dbReference type="PROSITE-ProRule" id="PRU00339"/>
    </source>
</evidence>
<evidence type="ECO:0000256" key="1">
    <source>
        <dbReference type="ARBA" id="ARBA00022737"/>
    </source>
</evidence>
<dbReference type="InterPro" id="IPR036223">
    <property type="entry name" value="CAP_C_sf"/>
</dbReference>
<name>A0A7J6M5Y4_PERCH</name>
<dbReference type="AlphaFoldDB" id="A0A7J6M5Y4"/>
<proteinExistence type="predicted"/>
<evidence type="ECO:0000259" key="5">
    <source>
        <dbReference type="PROSITE" id="PS51329"/>
    </source>
</evidence>
<dbReference type="InterPro" id="IPR047150">
    <property type="entry name" value="SGT"/>
</dbReference>
<feature type="compositionally biased region" description="Basic and acidic residues" evidence="4">
    <location>
        <begin position="165"/>
        <end position="174"/>
    </location>
</feature>
<evidence type="ECO:0000313" key="6">
    <source>
        <dbReference type="EMBL" id="KAF4666962.1"/>
    </source>
</evidence>
<dbReference type="InterPro" id="IPR017901">
    <property type="entry name" value="C-CAP_CF_C-like"/>
</dbReference>
<dbReference type="SMART" id="SM00028">
    <property type="entry name" value="TPR"/>
    <property type="match status" value="3"/>
</dbReference>
<dbReference type="PROSITE" id="PS51329">
    <property type="entry name" value="C_CAP_COFACTOR_C"/>
    <property type="match status" value="1"/>
</dbReference>
<dbReference type="GO" id="GO:0016020">
    <property type="term" value="C:membrane"/>
    <property type="evidence" value="ECO:0007669"/>
    <property type="project" value="TreeGrafter"/>
</dbReference>
<accession>A0A7J6M5Y4</accession>
<feature type="domain" description="C-CAP/cofactor C-like" evidence="5">
    <location>
        <begin position="9"/>
        <end position="132"/>
    </location>
</feature>
<dbReference type="SUPFAM" id="SSF48452">
    <property type="entry name" value="TPR-like"/>
    <property type="match status" value="1"/>
</dbReference>
<feature type="repeat" description="TPR" evidence="3">
    <location>
        <begin position="251"/>
        <end position="284"/>
    </location>
</feature>
<keyword evidence="2 3" id="KW-0802">TPR repeat</keyword>
<dbReference type="InterPro" id="IPR019734">
    <property type="entry name" value="TPR_rpt"/>
</dbReference>
<keyword evidence="1" id="KW-0677">Repeat</keyword>
<evidence type="ECO:0000313" key="7">
    <source>
        <dbReference type="Proteomes" id="UP000591131"/>
    </source>
</evidence>
<dbReference type="Gene3D" id="2.160.20.70">
    <property type="match status" value="1"/>
</dbReference>
<evidence type="ECO:0000256" key="2">
    <source>
        <dbReference type="ARBA" id="ARBA00022803"/>
    </source>
</evidence>
<sequence length="305" mass="33877">MLARMKENEVTMEEGDFDATTDTIRITDKALEGKALRIRGLKDRTIHIEVDKMVKLFVEELERCKILVHGQVVTGTAEMWSCKRCTLCVLKGVETVQCDACDEVSIVGAVRVCSSNCTGLKVNGEDVAETGKKEQLLSKSDEHGKVTSDKMHRFGHDQIPVMDPEEGKEPKPSDEQTIAESQKDLGNDAFKECDFMQAVVFYTNALDHDPTLAVALSNRAQCWLKLGDLDKAETDALKAASLEGAPDRIKAKSWFRAGMARHGRGDFAGACECLSKAQKIDPKNPQIDHAFKMAEFKMRQKPKNN</sequence>
<dbReference type="Pfam" id="PF08603">
    <property type="entry name" value="CAP_C"/>
    <property type="match status" value="1"/>
</dbReference>
<dbReference type="InterPro" id="IPR011990">
    <property type="entry name" value="TPR-like_helical_dom_sf"/>
</dbReference>
<dbReference type="PANTHER" id="PTHR45831">
    <property type="entry name" value="LD24721P"/>
    <property type="match status" value="1"/>
</dbReference>
<evidence type="ECO:0000256" key="4">
    <source>
        <dbReference type="SAM" id="MobiDB-lite"/>
    </source>
</evidence>
<dbReference type="PROSITE" id="PS50005">
    <property type="entry name" value="TPR"/>
    <property type="match status" value="1"/>
</dbReference>
<keyword evidence="7" id="KW-1185">Reference proteome</keyword>
<dbReference type="SUPFAM" id="SSF69340">
    <property type="entry name" value="C-terminal domain of adenylylcyclase associated protein"/>
    <property type="match status" value="1"/>
</dbReference>
<feature type="region of interest" description="Disordered" evidence="4">
    <location>
        <begin position="137"/>
        <end position="175"/>
    </location>
</feature>
<dbReference type="InterPro" id="IPR013912">
    <property type="entry name" value="Adenylate_cyclase-assoc_CAP_C"/>
</dbReference>
<dbReference type="InterPro" id="IPR013105">
    <property type="entry name" value="TPR_2"/>
</dbReference>
<dbReference type="InterPro" id="IPR016098">
    <property type="entry name" value="CAP/MinC_C"/>
</dbReference>
<dbReference type="PANTHER" id="PTHR45831:SF2">
    <property type="entry name" value="LD24721P"/>
    <property type="match status" value="1"/>
</dbReference>
<gene>
    <name evidence="6" type="ORF">FOL47_003821</name>
</gene>
<dbReference type="GO" id="GO:0072380">
    <property type="term" value="C:TRC complex"/>
    <property type="evidence" value="ECO:0007669"/>
    <property type="project" value="TreeGrafter"/>
</dbReference>
<dbReference type="GO" id="GO:0007010">
    <property type="term" value="P:cytoskeleton organization"/>
    <property type="evidence" value="ECO:0007669"/>
    <property type="project" value="InterPro"/>
</dbReference>
<protein>
    <recommendedName>
        <fullName evidence="5">C-CAP/cofactor C-like domain-containing protein</fullName>
    </recommendedName>
</protein>